<keyword evidence="2" id="KW-0645">Protease</keyword>
<dbReference type="InterPro" id="IPR015917">
    <property type="entry name" value="Pept_C14A"/>
</dbReference>
<dbReference type="PANTHER" id="PTHR47901">
    <property type="entry name" value="CASPASE RECRUITMENT DOMAIN-CONTAINING PROTEIN 18"/>
    <property type="match status" value="1"/>
</dbReference>
<feature type="domain" description="Caspase family p10" evidence="7">
    <location>
        <begin position="295"/>
        <end position="383"/>
    </location>
</feature>
<keyword evidence="3" id="KW-0053">Apoptosis</keyword>
<dbReference type="EMBL" id="JBJQND010000007">
    <property type="protein sequence ID" value="KAL3871867.1"/>
    <property type="molecule type" value="Genomic_DNA"/>
</dbReference>
<dbReference type="InterPro" id="IPR001309">
    <property type="entry name" value="Pept_C14_p20"/>
</dbReference>
<feature type="domain" description="Caspase family p20" evidence="8">
    <location>
        <begin position="193"/>
        <end position="275"/>
    </location>
</feature>
<reference evidence="9 10" key="1">
    <citation type="submission" date="2024-11" db="EMBL/GenBank/DDBJ databases">
        <title>Chromosome-level genome assembly of the freshwater bivalve Anodonta woodiana.</title>
        <authorList>
            <person name="Chen X."/>
        </authorList>
    </citation>
    <scope>NUCLEOTIDE SEQUENCE [LARGE SCALE GENOMIC DNA]</scope>
    <source>
        <strain evidence="9">MN2024</strain>
        <tissue evidence="9">Gills</tissue>
    </source>
</reference>
<evidence type="ECO:0000256" key="1">
    <source>
        <dbReference type="ARBA" id="ARBA00010134"/>
    </source>
</evidence>
<dbReference type="Proteomes" id="UP001634394">
    <property type="component" value="Unassembled WGS sequence"/>
</dbReference>
<dbReference type="GO" id="GO:0008233">
    <property type="term" value="F:peptidase activity"/>
    <property type="evidence" value="ECO:0007669"/>
    <property type="project" value="UniProtKB-KW"/>
</dbReference>
<dbReference type="PRINTS" id="PR00376">
    <property type="entry name" value="IL1BCENZYME"/>
</dbReference>
<sequence length="383" mass="43910">MESNHEEISKKKHNKLLIELNDYINITDQGYKNFITFLRNTYLPPGALSRVENEPCKLFQLMEQKGLLRVGDYKVLEEALGASGNNEASALVRRLGSEVIQHVTGQGLTTIATEETAQESVESSTKRVKPDRKDSIGEPEILYYDRENKEGFLLILNFTKGREGTEFDVTNLKKFFKDTLKFHVVDPRQDRANDFSLSELNGILEKTRSDLNDQAKKYYCFFCAILSHGNEKGIQCDDGHHKDVDEIRKTFTNDKMKNFVGKPRVFLIQACRGQATQQAHDMPDDWPADISNVTGKISHPTDADVFIAYATTPGNLAWRRSNVGSWFIHVTISVFEERYKSEHMEDMFISVKNEIAKDDKWKNADGRKMMPCTWSTLTQRLMF</sequence>
<evidence type="ECO:0000256" key="2">
    <source>
        <dbReference type="ARBA" id="ARBA00022670"/>
    </source>
</evidence>
<dbReference type="SMART" id="SM00115">
    <property type="entry name" value="CASc"/>
    <property type="match status" value="1"/>
</dbReference>
<comment type="similarity">
    <text evidence="1 5">Belongs to the peptidase C14A family.</text>
</comment>
<dbReference type="Pfam" id="PF00656">
    <property type="entry name" value="Peptidase_C14"/>
    <property type="match status" value="1"/>
</dbReference>
<evidence type="ECO:0000256" key="6">
    <source>
        <dbReference type="SAM" id="MobiDB-lite"/>
    </source>
</evidence>
<dbReference type="SUPFAM" id="SSF52129">
    <property type="entry name" value="Caspase-like"/>
    <property type="match status" value="1"/>
</dbReference>
<keyword evidence="10" id="KW-1185">Reference proteome</keyword>
<gene>
    <name evidence="9" type="ORF">ACJMK2_039839</name>
</gene>
<evidence type="ECO:0000259" key="7">
    <source>
        <dbReference type="PROSITE" id="PS50207"/>
    </source>
</evidence>
<dbReference type="PANTHER" id="PTHR47901:SF8">
    <property type="entry name" value="CASPASE-3"/>
    <property type="match status" value="1"/>
</dbReference>
<evidence type="ECO:0000256" key="5">
    <source>
        <dbReference type="RuleBase" id="RU003971"/>
    </source>
</evidence>
<feature type="compositionally biased region" description="Polar residues" evidence="6">
    <location>
        <begin position="114"/>
        <end position="123"/>
    </location>
</feature>
<evidence type="ECO:0000256" key="4">
    <source>
        <dbReference type="ARBA" id="ARBA00022801"/>
    </source>
</evidence>
<feature type="region of interest" description="Disordered" evidence="6">
    <location>
        <begin position="114"/>
        <end position="133"/>
    </location>
</feature>
<dbReference type="GO" id="GO:0006915">
    <property type="term" value="P:apoptotic process"/>
    <property type="evidence" value="ECO:0007669"/>
    <property type="project" value="UniProtKB-KW"/>
</dbReference>
<evidence type="ECO:0000313" key="10">
    <source>
        <dbReference type="Proteomes" id="UP001634394"/>
    </source>
</evidence>
<dbReference type="AlphaFoldDB" id="A0ABD3WGN5"/>
<protein>
    <submittedName>
        <fullName evidence="9">Uncharacterized protein</fullName>
    </submittedName>
</protein>
<organism evidence="9 10">
    <name type="scientific">Sinanodonta woodiana</name>
    <name type="common">Chinese pond mussel</name>
    <name type="synonym">Anodonta woodiana</name>
    <dbReference type="NCBI Taxonomy" id="1069815"/>
    <lineage>
        <taxon>Eukaryota</taxon>
        <taxon>Metazoa</taxon>
        <taxon>Spiralia</taxon>
        <taxon>Lophotrochozoa</taxon>
        <taxon>Mollusca</taxon>
        <taxon>Bivalvia</taxon>
        <taxon>Autobranchia</taxon>
        <taxon>Heteroconchia</taxon>
        <taxon>Palaeoheterodonta</taxon>
        <taxon>Unionida</taxon>
        <taxon>Unionoidea</taxon>
        <taxon>Unionidae</taxon>
        <taxon>Unioninae</taxon>
        <taxon>Sinanodonta</taxon>
    </lineage>
</organism>
<comment type="caution">
    <text evidence="9">The sequence shown here is derived from an EMBL/GenBank/DDBJ whole genome shotgun (WGS) entry which is preliminary data.</text>
</comment>
<evidence type="ECO:0000313" key="9">
    <source>
        <dbReference type="EMBL" id="KAL3871867.1"/>
    </source>
</evidence>
<dbReference type="InterPro" id="IPR002398">
    <property type="entry name" value="Pept_C14"/>
</dbReference>
<evidence type="ECO:0000256" key="3">
    <source>
        <dbReference type="ARBA" id="ARBA00022703"/>
    </source>
</evidence>
<dbReference type="GO" id="GO:0006508">
    <property type="term" value="P:proteolysis"/>
    <property type="evidence" value="ECO:0007669"/>
    <property type="project" value="UniProtKB-KW"/>
</dbReference>
<dbReference type="InterPro" id="IPR011600">
    <property type="entry name" value="Pept_C14_caspase"/>
</dbReference>
<dbReference type="InterPro" id="IPR002138">
    <property type="entry name" value="Pept_C14_p10"/>
</dbReference>
<dbReference type="Gene3D" id="3.40.50.1460">
    <property type="match status" value="1"/>
</dbReference>
<dbReference type="PROSITE" id="PS50208">
    <property type="entry name" value="CASPASE_P20"/>
    <property type="match status" value="1"/>
</dbReference>
<proteinExistence type="inferred from homology"/>
<dbReference type="InterPro" id="IPR029030">
    <property type="entry name" value="Caspase-like_dom_sf"/>
</dbReference>
<accession>A0ABD3WGN5</accession>
<keyword evidence="4" id="KW-0378">Hydrolase</keyword>
<dbReference type="PROSITE" id="PS50207">
    <property type="entry name" value="CASPASE_P10"/>
    <property type="match status" value="1"/>
</dbReference>
<evidence type="ECO:0000259" key="8">
    <source>
        <dbReference type="PROSITE" id="PS50208"/>
    </source>
</evidence>
<name>A0ABD3WGN5_SINWO</name>